<dbReference type="PRINTS" id="PR00305">
    <property type="entry name" value="1433ZETA"/>
</dbReference>
<dbReference type="Proteomes" id="UP000272942">
    <property type="component" value="Unassembled WGS sequence"/>
</dbReference>
<dbReference type="WBParaSite" id="ECPE_0001155101-mRNA-1">
    <property type="protein sequence ID" value="ECPE_0001155101-mRNA-1"/>
    <property type="gene ID" value="ECPE_0001155101"/>
</dbReference>
<protein>
    <submittedName>
        <fullName evidence="5">14_3_3 domain-containing protein</fullName>
    </submittedName>
</protein>
<evidence type="ECO:0000313" key="4">
    <source>
        <dbReference type="Proteomes" id="UP000272942"/>
    </source>
</evidence>
<dbReference type="Pfam" id="PF00244">
    <property type="entry name" value="14-3-3"/>
    <property type="match status" value="1"/>
</dbReference>
<keyword evidence="4" id="KW-1185">Reference proteome</keyword>
<dbReference type="InterPro" id="IPR000308">
    <property type="entry name" value="14-3-3"/>
</dbReference>
<feature type="domain" description="14-3-3" evidence="2">
    <location>
        <begin position="8"/>
        <end position="114"/>
    </location>
</feature>
<proteinExistence type="inferred from homology"/>
<dbReference type="PANTHER" id="PTHR18860">
    <property type="entry name" value="14-3-3 PROTEIN"/>
    <property type="match status" value="1"/>
</dbReference>
<reference evidence="5" key="1">
    <citation type="submission" date="2016-06" db="UniProtKB">
        <authorList>
            <consortium name="WormBaseParasite"/>
        </authorList>
    </citation>
    <scope>IDENTIFICATION</scope>
</reference>
<organism evidence="5">
    <name type="scientific">Echinostoma caproni</name>
    <dbReference type="NCBI Taxonomy" id="27848"/>
    <lineage>
        <taxon>Eukaryota</taxon>
        <taxon>Metazoa</taxon>
        <taxon>Spiralia</taxon>
        <taxon>Lophotrochozoa</taxon>
        <taxon>Platyhelminthes</taxon>
        <taxon>Trematoda</taxon>
        <taxon>Digenea</taxon>
        <taxon>Plagiorchiida</taxon>
        <taxon>Echinostomata</taxon>
        <taxon>Echinostomatoidea</taxon>
        <taxon>Echinostomatidae</taxon>
        <taxon>Echinostoma</taxon>
    </lineage>
</organism>
<name>A0A183AX31_9TREM</name>
<evidence type="ECO:0000313" key="5">
    <source>
        <dbReference type="WBParaSite" id="ECPE_0001155101-mRNA-1"/>
    </source>
</evidence>
<gene>
    <name evidence="3" type="ORF">ECPE_LOCUS11516</name>
</gene>
<evidence type="ECO:0000256" key="1">
    <source>
        <dbReference type="ARBA" id="ARBA00006141"/>
    </source>
</evidence>
<dbReference type="OrthoDB" id="10260625at2759"/>
<dbReference type="AlphaFoldDB" id="A0A183AX31"/>
<evidence type="ECO:0000313" key="3">
    <source>
        <dbReference type="EMBL" id="VDP88603.1"/>
    </source>
</evidence>
<reference evidence="3 4" key="2">
    <citation type="submission" date="2018-11" db="EMBL/GenBank/DDBJ databases">
        <authorList>
            <consortium name="Pathogen Informatics"/>
        </authorList>
    </citation>
    <scope>NUCLEOTIDE SEQUENCE [LARGE SCALE GENOMIC DNA]</scope>
    <source>
        <strain evidence="3 4">Egypt</strain>
    </source>
</reference>
<accession>A0A183AX31</accession>
<dbReference type="SUPFAM" id="SSF48445">
    <property type="entry name" value="14-3-3 protein"/>
    <property type="match status" value="1"/>
</dbReference>
<dbReference type="InterPro" id="IPR036815">
    <property type="entry name" value="14-3-3_dom_sf"/>
</dbReference>
<sequence length="117" mass="13364">MNNFIILAEIVELMKKVVEEDTELSVEERNLLSIAYNNVIGTRRTSWRVFGGLEGSGQIRANPKAAGPLKQYREELESEINKVSTEVLELLDKYLKAKYRGRFACFLLENVSDAIRL</sequence>
<evidence type="ECO:0000259" key="2">
    <source>
        <dbReference type="Pfam" id="PF00244"/>
    </source>
</evidence>
<dbReference type="EMBL" id="UZAN01050984">
    <property type="protein sequence ID" value="VDP88603.1"/>
    <property type="molecule type" value="Genomic_DNA"/>
</dbReference>
<dbReference type="Gene3D" id="1.20.190.20">
    <property type="entry name" value="14-3-3 domain"/>
    <property type="match status" value="1"/>
</dbReference>
<dbReference type="InterPro" id="IPR023410">
    <property type="entry name" value="14-3-3_domain"/>
</dbReference>
<comment type="similarity">
    <text evidence="1">Belongs to the 14-3-3 family.</text>
</comment>